<evidence type="ECO:0008006" key="4">
    <source>
        <dbReference type="Google" id="ProtNLM"/>
    </source>
</evidence>
<reference evidence="2" key="1">
    <citation type="submission" date="2023-06" db="EMBL/GenBank/DDBJ databases">
        <title>Genome-scale phylogeny and comparative genomics of the fungal order Sordariales.</title>
        <authorList>
            <consortium name="Lawrence Berkeley National Laboratory"/>
            <person name="Hensen N."/>
            <person name="Bonometti L."/>
            <person name="Westerberg I."/>
            <person name="Brannstrom I.O."/>
            <person name="Guillou S."/>
            <person name="Cros-Aarteil S."/>
            <person name="Calhoun S."/>
            <person name="Haridas S."/>
            <person name="Kuo A."/>
            <person name="Mondo S."/>
            <person name="Pangilinan J."/>
            <person name="Riley R."/>
            <person name="Labutti K."/>
            <person name="Andreopoulos B."/>
            <person name="Lipzen A."/>
            <person name="Chen C."/>
            <person name="Yanf M."/>
            <person name="Daum C."/>
            <person name="Ng V."/>
            <person name="Clum A."/>
            <person name="Steindorff A."/>
            <person name="Ohm R."/>
            <person name="Martin F."/>
            <person name="Silar P."/>
            <person name="Natvig D."/>
            <person name="Lalanne C."/>
            <person name="Gautier V."/>
            <person name="Ament-Velasquez S.L."/>
            <person name="Kruys A."/>
            <person name="Hutchinson M.I."/>
            <person name="Powell A.J."/>
            <person name="Barry K."/>
            <person name="Miller A.N."/>
            <person name="Grigoriev I.V."/>
            <person name="Debuchy R."/>
            <person name="Gladieux P."/>
            <person name="Thoren M.H."/>
            <person name="Johannesson H."/>
        </authorList>
    </citation>
    <scope>NUCLEOTIDE SEQUENCE</scope>
    <source>
        <strain evidence="2">SMH2532-1</strain>
    </source>
</reference>
<evidence type="ECO:0000313" key="2">
    <source>
        <dbReference type="EMBL" id="KAK0643111.1"/>
    </source>
</evidence>
<organism evidence="2 3">
    <name type="scientific">Cercophora newfieldiana</name>
    <dbReference type="NCBI Taxonomy" id="92897"/>
    <lineage>
        <taxon>Eukaryota</taxon>
        <taxon>Fungi</taxon>
        <taxon>Dikarya</taxon>
        <taxon>Ascomycota</taxon>
        <taxon>Pezizomycotina</taxon>
        <taxon>Sordariomycetes</taxon>
        <taxon>Sordariomycetidae</taxon>
        <taxon>Sordariales</taxon>
        <taxon>Lasiosphaeriaceae</taxon>
        <taxon>Cercophora</taxon>
    </lineage>
</organism>
<name>A0AA39XZF4_9PEZI</name>
<dbReference type="InterPro" id="IPR039970">
    <property type="entry name" value="TF_Grauzone"/>
</dbReference>
<dbReference type="EMBL" id="JAULSV010000005">
    <property type="protein sequence ID" value="KAK0643111.1"/>
    <property type="molecule type" value="Genomic_DNA"/>
</dbReference>
<comment type="caution">
    <text evidence="2">The sequence shown here is derived from an EMBL/GenBank/DDBJ whole genome shotgun (WGS) entry which is preliminary data.</text>
</comment>
<dbReference type="PANTHER" id="PTHR23225:SF2">
    <property type="entry name" value="AT09679P-RELATED"/>
    <property type="match status" value="1"/>
</dbReference>
<gene>
    <name evidence="2" type="ORF">B0T16DRAFT_391692</name>
</gene>
<dbReference type="PANTHER" id="PTHR23225">
    <property type="entry name" value="ZINC FINGER PROTEIN"/>
    <property type="match status" value="1"/>
</dbReference>
<protein>
    <recommendedName>
        <fullName evidence="4">C2H2-type domain-containing protein</fullName>
    </recommendedName>
</protein>
<proteinExistence type="predicted"/>
<evidence type="ECO:0000256" key="1">
    <source>
        <dbReference type="SAM" id="MobiDB-lite"/>
    </source>
</evidence>
<dbReference type="GO" id="GO:0003700">
    <property type="term" value="F:DNA-binding transcription factor activity"/>
    <property type="evidence" value="ECO:0007669"/>
    <property type="project" value="InterPro"/>
</dbReference>
<feature type="region of interest" description="Disordered" evidence="1">
    <location>
        <begin position="240"/>
        <end position="360"/>
    </location>
</feature>
<sequence>MSNPFPWGYPLAPDDAMNYDDILMGHSMQQSASPPSYYNQFAPPGLHNFLKDGQRTAIFNADVPSNPALKYEYHNRPSVGINPVHRPPQARYGSPISTSEPSSASGSAHSPPADTEDPSSPPEEVLFSPFTRQVPYNGQWSTPEHSLQFGNMGPVACVNPIEVNSQQPDFCDSENENIVFDFGRTHSWDSYSASQCDAEPASYAQTAAVVDIPSKRMSSPEDIQSPIKEEIEAAYPESLLGGESDDEQPMPPPPPKRRADNDEEWKPSPSKKGKTNSGRPTTRPRSRSTKSTPESPPQAKKRNSKPAPEPSQLQKPHPQAVTARRLPPQANPVPKNPLYCREQGCPTPKHSYPDKASLDAHTKKKHTRPYICVFHFAGCESTFASKNEWKRHVNSQHILLNYWICQEDECSKTCNGPSPVPTNSTAARGMPKSSNIPKGVPRENIPNGSIFNRKDLYTQHMRRMHMPESLKGKIGPTGNGKKAGPITPANSSAAQEWEKKLRDFQEGALRERCRLPVAMTCPAHGCVTEFHGPDAWDQRMEHVARHLDGASQGREPNVEFGGDQDACLTKWAGQEEVAIIARAGGRWVLEKSSGAMGQGKGRVEKGAKSAVEVADEIVVGEEDDDCDLDAEGEPDI</sequence>
<feature type="compositionally biased region" description="Low complexity" evidence="1">
    <location>
        <begin position="94"/>
        <end position="113"/>
    </location>
</feature>
<dbReference type="Proteomes" id="UP001174936">
    <property type="component" value="Unassembled WGS sequence"/>
</dbReference>
<keyword evidence="3" id="KW-1185">Reference proteome</keyword>
<accession>A0AA39XZF4</accession>
<dbReference type="AlphaFoldDB" id="A0AA39XZF4"/>
<evidence type="ECO:0000313" key="3">
    <source>
        <dbReference type="Proteomes" id="UP001174936"/>
    </source>
</evidence>
<feature type="compositionally biased region" description="Polar residues" evidence="1">
    <location>
        <begin position="420"/>
        <end position="436"/>
    </location>
</feature>
<feature type="compositionally biased region" description="Basic and acidic residues" evidence="1">
    <location>
        <begin position="351"/>
        <end position="360"/>
    </location>
</feature>
<feature type="compositionally biased region" description="Basic and acidic residues" evidence="1">
    <location>
        <begin position="257"/>
        <end position="266"/>
    </location>
</feature>
<feature type="region of interest" description="Disordered" evidence="1">
    <location>
        <begin position="78"/>
        <end position="126"/>
    </location>
</feature>
<feature type="region of interest" description="Disordered" evidence="1">
    <location>
        <begin position="420"/>
        <end position="450"/>
    </location>
</feature>